<accession>A0A926D1X4</accession>
<name>A0A926D1X4_9FIRM</name>
<feature type="compositionally biased region" description="Low complexity" evidence="1">
    <location>
        <begin position="654"/>
        <end position="665"/>
    </location>
</feature>
<feature type="signal peptide" evidence="2">
    <location>
        <begin position="1"/>
        <end position="25"/>
    </location>
</feature>
<reference evidence="3" key="1">
    <citation type="submission" date="2020-08" db="EMBL/GenBank/DDBJ databases">
        <title>Genome public.</title>
        <authorList>
            <person name="Liu C."/>
            <person name="Sun Q."/>
        </authorList>
    </citation>
    <scope>NUCLEOTIDE SEQUENCE</scope>
    <source>
        <strain evidence="3">NSJ-53</strain>
    </source>
</reference>
<evidence type="ECO:0000313" key="3">
    <source>
        <dbReference type="EMBL" id="MBC8530890.1"/>
    </source>
</evidence>
<keyword evidence="4" id="KW-1185">Reference proteome</keyword>
<dbReference type="InterPro" id="IPR025584">
    <property type="entry name" value="Cthe_2159"/>
</dbReference>
<dbReference type="PROSITE" id="PS51257">
    <property type="entry name" value="PROKAR_LIPOPROTEIN"/>
    <property type="match status" value="1"/>
</dbReference>
<gene>
    <name evidence="3" type="ORF">H8696_03415</name>
</gene>
<keyword evidence="2" id="KW-0732">Signal</keyword>
<organism evidence="3 4">
    <name type="scientific">Gehongia tenuis</name>
    <dbReference type="NCBI Taxonomy" id="2763655"/>
    <lineage>
        <taxon>Bacteria</taxon>
        <taxon>Bacillati</taxon>
        <taxon>Bacillota</taxon>
        <taxon>Clostridia</taxon>
        <taxon>Christensenellales</taxon>
        <taxon>Christensenellaceae</taxon>
        <taxon>Gehongia</taxon>
    </lineage>
</organism>
<evidence type="ECO:0000313" key="4">
    <source>
        <dbReference type="Proteomes" id="UP000623172"/>
    </source>
</evidence>
<dbReference type="Pfam" id="PF14262">
    <property type="entry name" value="Cthe_2159"/>
    <property type="match status" value="1"/>
</dbReference>
<evidence type="ECO:0000256" key="1">
    <source>
        <dbReference type="SAM" id="MobiDB-lite"/>
    </source>
</evidence>
<feature type="region of interest" description="Disordered" evidence="1">
    <location>
        <begin position="29"/>
        <end position="51"/>
    </location>
</feature>
<proteinExistence type="predicted"/>
<evidence type="ECO:0000256" key="2">
    <source>
        <dbReference type="SAM" id="SignalP"/>
    </source>
</evidence>
<protein>
    <submittedName>
        <fullName evidence="3">Carbohydrate-binding domain-containing protein</fullName>
    </submittedName>
</protein>
<feature type="chain" id="PRO_5036996226" evidence="2">
    <location>
        <begin position="26"/>
        <end position="679"/>
    </location>
</feature>
<feature type="compositionally biased region" description="Gly residues" evidence="1">
    <location>
        <begin position="30"/>
        <end position="41"/>
    </location>
</feature>
<dbReference type="EMBL" id="JACRSR010000001">
    <property type="protein sequence ID" value="MBC8530890.1"/>
    <property type="molecule type" value="Genomic_DNA"/>
</dbReference>
<comment type="caution">
    <text evidence="3">The sequence shown here is derived from an EMBL/GenBank/DDBJ whole genome shotgun (WGS) entry which is preliminary data.</text>
</comment>
<feature type="region of interest" description="Disordered" evidence="1">
    <location>
        <begin position="633"/>
        <end position="679"/>
    </location>
</feature>
<sequence>MKLRYGALALILSGALVLSGCSGDAASPGATGGTGASGGTAGASSGAGQSVQSTDGVTEVAVLAAAADGEDLDASYDGGASIILEGGSAKTDAVGVAVSGSTVTIGVSGIYILSGTLDDGQIIVDAGSEDTVRLVLSGVRIGCSTSAPIYCKKADKLIVTLAEGTENVLTDGESYAYAEGEDEPDACLFSKDDLTLNGSGSLTVTGSFGNGIGTKDDLVITGGTYAITAAGDGLRGRDGVIITGGIFDITCGNDGIKSNNNEDGEKGWISLEGGSFSITADHDAVQAETQLQVSGGDFTFITGGGSANASTDANGDPRAEWGRWGEADGAETEDGASDSAKGLKAGTALLITGGTFALDTSDDCLHCNGNVTLSGGAYTLASGDDGVHADGDLIIKGGELTLTQSYEGLEGCTLTILGGTMDITARDDGLNSAGGSDTADENRMGQNSFASNDNNFIRIAGGELCIDASGDGIDSNGGLYFEGGTVLVEGPTDDGNGALDYAGACTVSGGILIAAGSAGMVQAPGADSAQPVLMVTYTENQAAGTPIRLTCGSEEIASFTPEKVYRSVIISAPEMEDGGTYTLYAGDRELTSLTLSGAVTSISSDGSAAGGGMGGNAIPQMPGGGMGGGRQGGFGGGAMPEMPEGALPEDGTLPEMPEGMTPPEGANGVLPESGLEGTT</sequence>
<dbReference type="AlphaFoldDB" id="A0A926D1X4"/>
<dbReference type="Proteomes" id="UP000623172">
    <property type="component" value="Unassembled WGS sequence"/>
</dbReference>
<dbReference type="RefSeq" id="WP_249314941.1">
    <property type="nucleotide sequence ID" value="NZ_JACRSR010000001.1"/>
</dbReference>